<name>E3MEI1_CAERE</name>
<feature type="compositionally biased region" description="Basic and acidic residues" evidence="1">
    <location>
        <begin position="146"/>
        <end position="155"/>
    </location>
</feature>
<evidence type="ECO:0000313" key="3">
    <source>
        <dbReference type="EMBL" id="EFP00486.1"/>
    </source>
</evidence>
<dbReference type="GeneID" id="9816796"/>
<dbReference type="Proteomes" id="UP000008281">
    <property type="component" value="Unassembled WGS sequence"/>
</dbReference>
<dbReference type="AlphaFoldDB" id="E3MEI1"/>
<feature type="compositionally biased region" description="Acidic residues" evidence="1">
    <location>
        <begin position="75"/>
        <end position="145"/>
    </location>
</feature>
<organism evidence="5">
    <name type="scientific">Caenorhabditis remanei</name>
    <name type="common">Caenorhabditis vulgaris</name>
    <dbReference type="NCBI Taxonomy" id="31234"/>
    <lineage>
        <taxon>Eukaryota</taxon>
        <taxon>Metazoa</taxon>
        <taxon>Ecdysozoa</taxon>
        <taxon>Nematoda</taxon>
        <taxon>Chromadorea</taxon>
        <taxon>Rhabditida</taxon>
        <taxon>Rhabditina</taxon>
        <taxon>Rhabditomorpha</taxon>
        <taxon>Rhabditoidea</taxon>
        <taxon>Rhabditidae</taxon>
        <taxon>Peloderinae</taxon>
        <taxon>Caenorhabditis</taxon>
    </lineage>
</organism>
<dbReference type="CTD" id="9816796"/>
<evidence type="ECO:0000313" key="4">
    <source>
        <dbReference type="EMBL" id="KAF1746226.1"/>
    </source>
</evidence>
<dbReference type="InParanoid" id="E3MEI1"/>
<feature type="region of interest" description="Disordered" evidence="1">
    <location>
        <begin position="72"/>
        <end position="235"/>
    </location>
</feature>
<reference evidence="3" key="1">
    <citation type="submission" date="2007-07" db="EMBL/GenBank/DDBJ databases">
        <title>PCAP assembly of the Caenorhabditis remanei genome.</title>
        <authorList>
            <consortium name="The Caenorhabditis remanei Sequencing Consortium"/>
            <person name="Wilson R.K."/>
        </authorList>
    </citation>
    <scope>NUCLEOTIDE SEQUENCE [LARGE SCALE GENOMIC DNA]</scope>
    <source>
        <strain evidence="3">PB4641</strain>
    </source>
</reference>
<feature type="chain" id="PRO_5035105922" evidence="2">
    <location>
        <begin position="19"/>
        <end position="235"/>
    </location>
</feature>
<evidence type="ECO:0000313" key="6">
    <source>
        <dbReference type="Proteomes" id="UP000483820"/>
    </source>
</evidence>
<keyword evidence="5" id="KW-1185">Reference proteome</keyword>
<sequence>MKIFTVFTLLLFASRASAFYPIVAAVKAAVTSFLIDELTHYIKENVHREAMMKDVGNFIDTLFGEFDSATVSMEEQAEDEGETEQENNEDEEETEEDEEDEDEEETKEENEYEGETEEGDEDEEETEDEGETEKEEDEEKDEEEERINKKEEKMGARHGRWRRHSTHSSPASRQHRRAPSSNDALVSRRSLSSSRSSRGSSAQPVRGRGRGRGRNNAPRSNRGKKADRGGGGSWA</sequence>
<reference evidence="4 6" key="2">
    <citation type="submission" date="2019-12" db="EMBL/GenBank/DDBJ databases">
        <title>Chromosome-level assembly of the Caenorhabditis remanei genome.</title>
        <authorList>
            <person name="Teterina A.A."/>
            <person name="Willis J.H."/>
            <person name="Phillips P.C."/>
        </authorList>
    </citation>
    <scope>NUCLEOTIDE SEQUENCE [LARGE SCALE GENOMIC DNA]</scope>
    <source>
        <strain evidence="4 6">PX506</strain>
        <tissue evidence="4">Whole organism</tissue>
    </source>
</reference>
<dbReference type="EMBL" id="DS268439">
    <property type="protein sequence ID" value="EFP00486.1"/>
    <property type="molecule type" value="Genomic_DNA"/>
</dbReference>
<gene>
    <name evidence="3" type="ORF">CRE_21793</name>
    <name evidence="4" type="ORF">GCK72_022679</name>
</gene>
<proteinExistence type="predicted"/>
<dbReference type="RefSeq" id="XP_003105428.1">
    <property type="nucleotide sequence ID" value="XM_003105380.1"/>
</dbReference>
<accession>E3MEI1</accession>
<dbReference type="KEGG" id="crq:GCK72_022679"/>
<feature type="signal peptide" evidence="2">
    <location>
        <begin position="1"/>
        <end position="18"/>
    </location>
</feature>
<dbReference type="HOGENOM" id="CLU_1181156_0_0_1"/>
<dbReference type="OMA" id="CDHDIDA"/>
<keyword evidence="2" id="KW-0732">Signal</keyword>
<feature type="compositionally biased region" description="Low complexity" evidence="1">
    <location>
        <begin position="187"/>
        <end position="201"/>
    </location>
</feature>
<feature type="compositionally biased region" description="Basic residues" evidence="1">
    <location>
        <begin position="156"/>
        <end position="166"/>
    </location>
</feature>
<evidence type="ECO:0000313" key="5">
    <source>
        <dbReference type="Proteomes" id="UP000008281"/>
    </source>
</evidence>
<dbReference type="EMBL" id="WUAV01000006">
    <property type="protein sequence ID" value="KAF1746226.1"/>
    <property type="molecule type" value="Genomic_DNA"/>
</dbReference>
<dbReference type="eggNOG" id="ENOG502TKDS">
    <property type="taxonomic scope" value="Eukaryota"/>
</dbReference>
<protein>
    <submittedName>
        <fullName evidence="3">Uncharacterized protein</fullName>
    </submittedName>
</protein>
<evidence type="ECO:0000256" key="2">
    <source>
        <dbReference type="SAM" id="SignalP"/>
    </source>
</evidence>
<evidence type="ECO:0000256" key="1">
    <source>
        <dbReference type="SAM" id="MobiDB-lite"/>
    </source>
</evidence>
<dbReference type="Proteomes" id="UP000483820">
    <property type="component" value="Chromosome X"/>
</dbReference>